<geneLocation type="plasmid" evidence="1">
    <name>plasmid2</name>
</geneLocation>
<sequence length="37" mass="4279">MTSVDLIIEREIDLMFLKNLLPDTHIADLVFYATNGR</sequence>
<dbReference type="AlphaFoldDB" id="A0A1Z4JSD4"/>
<evidence type="ECO:0000313" key="1">
    <source>
        <dbReference type="EMBL" id="BAY59590.1"/>
    </source>
</evidence>
<accession>A0A1Z4JSD4</accession>
<dbReference type="EMBL" id="AP018205">
    <property type="protein sequence ID" value="BAY59590.1"/>
    <property type="molecule type" value="Genomic_DNA"/>
</dbReference>
<organism evidence="1 2">
    <name type="scientific">Leptolyngbya boryana NIES-2135</name>
    <dbReference type="NCBI Taxonomy" id="1973484"/>
    <lineage>
        <taxon>Bacteria</taxon>
        <taxon>Bacillati</taxon>
        <taxon>Cyanobacteriota</taxon>
        <taxon>Cyanophyceae</taxon>
        <taxon>Leptolyngbyales</taxon>
        <taxon>Leptolyngbyaceae</taxon>
        <taxon>Leptolyngbya group</taxon>
        <taxon>Leptolyngbya</taxon>
    </lineage>
</organism>
<protein>
    <submittedName>
        <fullName evidence="1">Uncharacterized protein</fullName>
    </submittedName>
</protein>
<name>A0A1Z4JSD4_LEPBY</name>
<reference evidence="1 2" key="1">
    <citation type="submission" date="2017-06" db="EMBL/GenBank/DDBJ databases">
        <title>Genome sequencing of cyanobaciteial culture collection at National Institute for Environmental Studies (NIES).</title>
        <authorList>
            <person name="Hirose Y."/>
            <person name="Shimura Y."/>
            <person name="Fujisawa T."/>
            <person name="Nakamura Y."/>
            <person name="Kawachi M."/>
        </authorList>
    </citation>
    <scope>NUCLEOTIDE SEQUENCE [LARGE SCALE GENOMIC DNA]</scope>
    <source>
        <strain evidence="1 2">NIES-2135</strain>
        <plasmid evidence="2">Plasmid Plasmid2 dna</plasmid>
    </source>
</reference>
<keyword evidence="1" id="KW-0614">Plasmid</keyword>
<proteinExistence type="predicted"/>
<dbReference type="Proteomes" id="UP000217895">
    <property type="component" value="Plasmid Plasmid2 dna"/>
</dbReference>
<evidence type="ECO:0000313" key="2">
    <source>
        <dbReference type="Proteomes" id="UP000217895"/>
    </source>
</evidence>
<gene>
    <name evidence="1" type="ORF">NIES2135_64670</name>
</gene>
<keyword evidence="2" id="KW-1185">Reference proteome</keyword>